<gene>
    <name evidence="2" type="ORF">ATO10_07882</name>
</gene>
<protein>
    <submittedName>
        <fullName evidence="2">Aspartyl-tRNA(Asn)/glutamyl-tRNA (Gln) amidotransferase subunit A</fullName>
    </submittedName>
</protein>
<dbReference type="InterPro" id="IPR023631">
    <property type="entry name" value="Amidase_dom"/>
</dbReference>
<organism evidence="2 3">
    <name type="scientific">Actibacterium atlanticum</name>
    <dbReference type="NCBI Taxonomy" id="1461693"/>
    <lineage>
        <taxon>Bacteria</taxon>
        <taxon>Pseudomonadati</taxon>
        <taxon>Pseudomonadota</taxon>
        <taxon>Alphaproteobacteria</taxon>
        <taxon>Rhodobacterales</taxon>
        <taxon>Roseobacteraceae</taxon>
        <taxon>Actibacterium</taxon>
    </lineage>
</organism>
<dbReference type="InterPro" id="IPR036928">
    <property type="entry name" value="AS_sf"/>
</dbReference>
<dbReference type="PATRIC" id="fig|1461693.3.peg.1605"/>
<dbReference type="AlphaFoldDB" id="A0A058ZL83"/>
<dbReference type="EMBL" id="AQQY01000004">
    <property type="protein sequence ID" value="KCV82293.1"/>
    <property type="molecule type" value="Genomic_DNA"/>
</dbReference>
<comment type="caution">
    <text evidence="2">The sequence shown here is derived from an EMBL/GenBank/DDBJ whole genome shotgun (WGS) entry which is preliminary data.</text>
</comment>
<dbReference type="GO" id="GO:0016740">
    <property type="term" value="F:transferase activity"/>
    <property type="evidence" value="ECO:0007669"/>
    <property type="project" value="UniProtKB-KW"/>
</dbReference>
<dbReference type="InterPro" id="IPR000120">
    <property type="entry name" value="Amidase"/>
</dbReference>
<dbReference type="SUPFAM" id="SSF75304">
    <property type="entry name" value="Amidase signature (AS) enzymes"/>
    <property type="match status" value="1"/>
</dbReference>
<dbReference type="Proteomes" id="UP000024836">
    <property type="component" value="Unassembled WGS sequence"/>
</dbReference>
<dbReference type="Gene3D" id="1.20.58.1700">
    <property type="match status" value="1"/>
</dbReference>
<dbReference type="eggNOG" id="COG0154">
    <property type="taxonomic scope" value="Bacteria"/>
</dbReference>
<keyword evidence="2" id="KW-0808">Transferase</keyword>
<dbReference type="OrthoDB" id="9777859at2"/>
<name>A0A058ZL83_9RHOB</name>
<feature type="domain" description="Amidase" evidence="1">
    <location>
        <begin position="52"/>
        <end position="424"/>
    </location>
</feature>
<keyword evidence="3" id="KW-1185">Reference proteome</keyword>
<dbReference type="STRING" id="1461693.ATO10_07882"/>
<evidence type="ECO:0000313" key="2">
    <source>
        <dbReference type="EMBL" id="KCV82293.1"/>
    </source>
</evidence>
<accession>A0A058ZL83</accession>
<dbReference type="Pfam" id="PF01425">
    <property type="entry name" value="Amidase"/>
    <property type="match status" value="1"/>
</dbReference>
<evidence type="ECO:0000313" key="3">
    <source>
        <dbReference type="Proteomes" id="UP000024836"/>
    </source>
</evidence>
<dbReference type="PANTHER" id="PTHR11895:SF169">
    <property type="entry name" value="GLUTAMYL-TRNA(GLN) AMIDOTRANSFERASE"/>
    <property type="match status" value="1"/>
</dbReference>
<dbReference type="Gene3D" id="3.90.1300.10">
    <property type="entry name" value="Amidase signature (AS) domain"/>
    <property type="match status" value="1"/>
</dbReference>
<sequence length="446" mass="46893">MTTPLTIGALRRAYLAGSATPSQTLPDLARRFTDPDQEGVWTSTISLDDLAAKCAALEADPTAKDLPLYGIPFSVKDNIDTAGFDTTAACPAFAYRPDASATVVARAEAAGAICLGKTNMDQFATGLVGVRTPYGTARNPFNPDYIPGGSSSGAGVSISTGMVAFAFGTDTGGSGRVPASYNGIYGLKPAPGAWSRHGLLYACRSFDTATVFCAALEDALTVDQIVKGHDPKDAMGQNFAEKDIPKPRIAMAPPDKIDTFGDADVAALYQQAYTLLTDALGAADADLTLFQSINDLMFFGPYLAERDVSVGAFIEANPNDCHPVVGPMIQASRKFTAADAYRAQYETAEAQHATQAFWQDHDVLITPTVGALVTRAMCEADPLGPNFRNGTYTNFANPLGLSGLAVPFGRTPQNVPWGMTLYALPERFSAAVGVARSLASLTGAGR</sequence>
<dbReference type="RefSeq" id="WP_051598029.1">
    <property type="nucleotide sequence ID" value="NZ_AQQY01000004.1"/>
</dbReference>
<dbReference type="PANTHER" id="PTHR11895">
    <property type="entry name" value="TRANSAMIDASE"/>
    <property type="match status" value="1"/>
</dbReference>
<evidence type="ECO:0000259" key="1">
    <source>
        <dbReference type="Pfam" id="PF01425"/>
    </source>
</evidence>
<proteinExistence type="predicted"/>
<reference evidence="2 3" key="1">
    <citation type="submission" date="2013-04" db="EMBL/GenBank/DDBJ databases">
        <title>Shimia sp. 22II-S11-Z10 Genome Sequencing.</title>
        <authorList>
            <person name="Lai Q."/>
            <person name="Li G."/>
            <person name="Shao Z."/>
        </authorList>
    </citation>
    <scope>NUCLEOTIDE SEQUENCE [LARGE SCALE GENOMIC DNA]</scope>
    <source>
        <strain evidence="3">22II-S11-Z10</strain>
    </source>
</reference>